<dbReference type="InterPro" id="IPR012340">
    <property type="entry name" value="NA-bd_OB-fold"/>
</dbReference>
<reference evidence="1" key="1">
    <citation type="journal article" date="2023" name="Mol. Phylogenet. Evol.">
        <title>Genome-scale phylogeny and comparative genomics of the fungal order Sordariales.</title>
        <authorList>
            <person name="Hensen N."/>
            <person name="Bonometti L."/>
            <person name="Westerberg I."/>
            <person name="Brannstrom I.O."/>
            <person name="Guillou S."/>
            <person name="Cros-Aarteil S."/>
            <person name="Calhoun S."/>
            <person name="Haridas S."/>
            <person name="Kuo A."/>
            <person name="Mondo S."/>
            <person name="Pangilinan J."/>
            <person name="Riley R."/>
            <person name="LaButti K."/>
            <person name="Andreopoulos B."/>
            <person name="Lipzen A."/>
            <person name="Chen C."/>
            <person name="Yan M."/>
            <person name="Daum C."/>
            <person name="Ng V."/>
            <person name="Clum A."/>
            <person name="Steindorff A."/>
            <person name="Ohm R.A."/>
            <person name="Martin F."/>
            <person name="Silar P."/>
            <person name="Natvig D.O."/>
            <person name="Lalanne C."/>
            <person name="Gautier V."/>
            <person name="Ament-Velasquez S.L."/>
            <person name="Kruys A."/>
            <person name="Hutchinson M.I."/>
            <person name="Powell A.J."/>
            <person name="Barry K."/>
            <person name="Miller A.N."/>
            <person name="Grigoriev I.V."/>
            <person name="Debuchy R."/>
            <person name="Gladieux P."/>
            <person name="Hiltunen Thoren M."/>
            <person name="Johannesson H."/>
        </authorList>
    </citation>
    <scope>NUCLEOTIDE SEQUENCE</scope>
    <source>
        <strain evidence="1">CBS 560.94</strain>
    </source>
</reference>
<dbReference type="GO" id="GO:0016233">
    <property type="term" value="P:telomere capping"/>
    <property type="evidence" value="ECO:0007669"/>
    <property type="project" value="InterPro"/>
</dbReference>
<dbReference type="Gene3D" id="2.40.50.140">
    <property type="entry name" value="Nucleic acid-binding proteins"/>
    <property type="match status" value="1"/>
</dbReference>
<dbReference type="RefSeq" id="XP_062684615.1">
    <property type="nucleotide sequence ID" value="XM_062820629.1"/>
</dbReference>
<protein>
    <submittedName>
        <fullName evidence="1">CST complex subunit Ten1</fullName>
    </submittedName>
</protein>
<dbReference type="Pfam" id="PF12658">
    <property type="entry name" value="Ten1"/>
    <property type="match status" value="1"/>
</dbReference>
<keyword evidence="2" id="KW-1185">Reference proteome</keyword>
<reference evidence="1" key="2">
    <citation type="submission" date="2023-06" db="EMBL/GenBank/DDBJ databases">
        <authorList>
            <consortium name="Lawrence Berkeley National Laboratory"/>
            <person name="Haridas S."/>
            <person name="Hensen N."/>
            <person name="Bonometti L."/>
            <person name="Westerberg I."/>
            <person name="Brannstrom I.O."/>
            <person name="Guillou S."/>
            <person name="Cros-Aarteil S."/>
            <person name="Calhoun S."/>
            <person name="Kuo A."/>
            <person name="Mondo S."/>
            <person name="Pangilinan J."/>
            <person name="Riley R."/>
            <person name="Labutti K."/>
            <person name="Andreopoulos B."/>
            <person name="Lipzen A."/>
            <person name="Chen C."/>
            <person name="Yanf M."/>
            <person name="Daum C."/>
            <person name="Ng V."/>
            <person name="Clum A."/>
            <person name="Steindorff A."/>
            <person name="Ohm R."/>
            <person name="Martin F."/>
            <person name="Silar P."/>
            <person name="Natvig D."/>
            <person name="Lalanne C."/>
            <person name="Gautier V."/>
            <person name="Ament-Velasquez S.L."/>
            <person name="Kruys A."/>
            <person name="Hutchinson M.I."/>
            <person name="Powell A.J."/>
            <person name="Barry K."/>
            <person name="Miller A.N."/>
            <person name="Grigoriev I.V."/>
            <person name="Debuchy R."/>
            <person name="Gladieux P."/>
            <person name="Thoren M.H."/>
            <person name="Johannesson H."/>
        </authorList>
    </citation>
    <scope>NUCLEOTIDE SEQUENCE</scope>
    <source>
        <strain evidence="1">CBS 560.94</strain>
    </source>
</reference>
<name>A0AAE0JKA6_9PEZI</name>
<accession>A0AAE0JKA6</accession>
<organism evidence="1 2">
    <name type="scientific">Neurospora tetraspora</name>
    <dbReference type="NCBI Taxonomy" id="94610"/>
    <lineage>
        <taxon>Eukaryota</taxon>
        <taxon>Fungi</taxon>
        <taxon>Dikarya</taxon>
        <taxon>Ascomycota</taxon>
        <taxon>Pezizomycotina</taxon>
        <taxon>Sordariomycetes</taxon>
        <taxon>Sordariomycetidae</taxon>
        <taxon>Sordariales</taxon>
        <taxon>Sordariaceae</taxon>
        <taxon>Neurospora</taxon>
    </lineage>
</organism>
<dbReference type="AlphaFoldDB" id="A0AAE0JKA6"/>
<dbReference type="Proteomes" id="UP001278500">
    <property type="component" value="Unassembled WGS sequence"/>
</dbReference>
<evidence type="ECO:0000313" key="2">
    <source>
        <dbReference type="Proteomes" id="UP001278500"/>
    </source>
</evidence>
<dbReference type="InterPro" id="IPR024222">
    <property type="entry name" value="Ten1_fungal"/>
</dbReference>
<gene>
    <name evidence="1" type="ORF">B0H65DRAFT_114125</name>
</gene>
<comment type="caution">
    <text evidence="1">The sequence shown here is derived from an EMBL/GenBank/DDBJ whole genome shotgun (WGS) entry which is preliminary data.</text>
</comment>
<evidence type="ECO:0000313" key="1">
    <source>
        <dbReference type="EMBL" id="KAK3351320.1"/>
    </source>
</evidence>
<dbReference type="GO" id="GO:0043047">
    <property type="term" value="F:single-stranded telomeric DNA binding"/>
    <property type="evidence" value="ECO:0007669"/>
    <property type="project" value="InterPro"/>
</dbReference>
<sequence>MSNGPLPSQLYLLPDLALKKEGDKVRFLGCVTSYSSVSGVLTLQHHHQAQDSRCVFALVDVTLVLQTLKSDQIRVGEWVNVIGYITAVNPLPARKGSTGENEVIQARVQTQVRIRALLIWSSGPLDTQRYNDSVNALKSRCSITAPNPTSKNGP</sequence>
<dbReference type="EMBL" id="JAUEPP010000002">
    <property type="protein sequence ID" value="KAK3351320.1"/>
    <property type="molecule type" value="Genomic_DNA"/>
</dbReference>
<dbReference type="GeneID" id="87857783"/>
<proteinExistence type="predicted"/>
<dbReference type="GO" id="GO:1990879">
    <property type="term" value="C:CST complex"/>
    <property type="evidence" value="ECO:0007669"/>
    <property type="project" value="InterPro"/>
</dbReference>